<comment type="caution">
    <text evidence="3">The sequence shown here is derived from an EMBL/GenBank/DDBJ whole genome shotgun (WGS) entry which is preliminary data.</text>
</comment>
<evidence type="ECO:0000256" key="1">
    <source>
        <dbReference type="SAM" id="MobiDB-lite"/>
    </source>
</evidence>
<evidence type="ECO:0000313" key="3">
    <source>
        <dbReference type="EMBL" id="OJD12949.1"/>
    </source>
</evidence>
<keyword evidence="4" id="KW-1185">Reference proteome</keyword>
<feature type="region of interest" description="Disordered" evidence="1">
    <location>
        <begin position="104"/>
        <end position="127"/>
    </location>
</feature>
<gene>
    <name evidence="3" type="ORF">AJ78_06537</name>
</gene>
<evidence type="ECO:0000259" key="2">
    <source>
        <dbReference type="PROSITE" id="PS50835"/>
    </source>
</evidence>
<proteinExistence type="predicted"/>
<evidence type="ECO:0000313" key="4">
    <source>
        <dbReference type="Proteomes" id="UP000182235"/>
    </source>
</evidence>
<protein>
    <recommendedName>
        <fullName evidence="2">Ig-like domain-containing protein</fullName>
    </recommendedName>
</protein>
<dbReference type="VEuPathDB" id="FungiDB:AJ78_06537"/>
<sequence length="127" mass="13983">MVVELNKKTQTMLQTMGKSSGFKSLPVNFTIELESSGNASDARSMGITNSAQDEIHQTSNPTAPIVTANTQNEVYSVRHAQTEKPLTCLASNLRSLSIRWRKNRDEEAGLEGKPNNNTSNTVLDHDH</sequence>
<organism evidence="3 4">
    <name type="scientific">Emergomyces pasteurianus Ep9510</name>
    <dbReference type="NCBI Taxonomy" id="1447872"/>
    <lineage>
        <taxon>Eukaryota</taxon>
        <taxon>Fungi</taxon>
        <taxon>Dikarya</taxon>
        <taxon>Ascomycota</taxon>
        <taxon>Pezizomycotina</taxon>
        <taxon>Eurotiomycetes</taxon>
        <taxon>Eurotiomycetidae</taxon>
        <taxon>Onygenales</taxon>
        <taxon>Ajellomycetaceae</taxon>
        <taxon>Emergomyces</taxon>
    </lineage>
</organism>
<dbReference type="PROSITE" id="PS50835">
    <property type="entry name" value="IG_LIKE"/>
    <property type="match status" value="1"/>
</dbReference>
<accession>A0A1J9QCQ5</accession>
<feature type="domain" description="Ig-like" evidence="2">
    <location>
        <begin position="64"/>
        <end position="127"/>
    </location>
</feature>
<dbReference type="InterPro" id="IPR007110">
    <property type="entry name" value="Ig-like_dom"/>
</dbReference>
<dbReference type="EMBL" id="LGRN01000349">
    <property type="protein sequence ID" value="OJD12949.1"/>
    <property type="molecule type" value="Genomic_DNA"/>
</dbReference>
<name>A0A1J9QCQ5_9EURO</name>
<reference evidence="3 4" key="1">
    <citation type="submission" date="2015-07" db="EMBL/GenBank/DDBJ databases">
        <title>Emmonsia species relationships and genome sequence.</title>
        <authorList>
            <consortium name="The Broad Institute Genomics Platform"/>
            <person name="Cuomo C.A."/>
            <person name="Munoz J.F."/>
            <person name="Imamovic A."/>
            <person name="Priest M.E."/>
            <person name="Young S."/>
            <person name="Clay O.K."/>
            <person name="McEwen J.G."/>
        </authorList>
    </citation>
    <scope>NUCLEOTIDE SEQUENCE [LARGE SCALE GENOMIC DNA]</scope>
    <source>
        <strain evidence="3 4">UAMH 9510</strain>
    </source>
</reference>
<feature type="compositionally biased region" description="Polar residues" evidence="1">
    <location>
        <begin position="114"/>
        <end position="127"/>
    </location>
</feature>
<dbReference type="Proteomes" id="UP000182235">
    <property type="component" value="Unassembled WGS sequence"/>
</dbReference>
<dbReference type="AlphaFoldDB" id="A0A1J9QCQ5"/>